<evidence type="ECO:0000256" key="2">
    <source>
        <dbReference type="ARBA" id="ARBA00012643"/>
    </source>
</evidence>
<evidence type="ECO:0000256" key="1">
    <source>
        <dbReference type="ARBA" id="ARBA00000815"/>
    </source>
</evidence>
<accession>A0A9D4D1Q0</accession>
<organism evidence="3 4">
    <name type="scientific">Dreissena polymorpha</name>
    <name type="common">Zebra mussel</name>
    <name type="synonym">Mytilus polymorpha</name>
    <dbReference type="NCBI Taxonomy" id="45954"/>
    <lineage>
        <taxon>Eukaryota</taxon>
        <taxon>Metazoa</taxon>
        <taxon>Spiralia</taxon>
        <taxon>Lophotrochozoa</taxon>
        <taxon>Mollusca</taxon>
        <taxon>Bivalvia</taxon>
        <taxon>Autobranchia</taxon>
        <taxon>Heteroconchia</taxon>
        <taxon>Euheterodonta</taxon>
        <taxon>Imparidentia</taxon>
        <taxon>Neoheterodontei</taxon>
        <taxon>Myida</taxon>
        <taxon>Dreissenoidea</taxon>
        <taxon>Dreissenidae</taxon>
        <taxon>Dreissena</taxon>
    </lineage>
</organism>
<protein>
    <recommendedName>
        <fullName evidence="2">5'-nucleotidase</fullName>
        <ecNumber evidence="2">3.1.3.5</ecNumber>
    </recommendedName>
</protein>
<comment type="caution">
    <text evidence="3">The sequence shown here is derived from an EMBL/GenBank/DDBJ whole genome shotgun (WGS) entry which is preliminary data.</text>
</comment>
<dbReference type="InterPro" id="IPR006146">
    <property type="entry name" value="5'-Nucleotdase_CS"/>
</dbReference>
<evidence type="ECO:0000313" key="4">
    <source>
        <dbReference type="Proteomes" id="UP000828390"/>
    </source>
</evidence>
<dbReference type="GO" id="GO:0046872">
    <property type="term" value="F:metal ion binding"/>
    <property type="evidence" value="ECO:0007669"/>
    <property type="project" value="InterPro"/>
</dbReference>
<dbReference type="EC" id="3.1.3.5" evidence="2"/>
<reference evidence="3" key="2">
    <citation type="submission" date="2020-11" db="EMBL/GenBank/DDBJ databases">
        <authorList>
            <person name="McCartney M.A."/>
            <person name="Auch B."/>
            <person name="Kono T."/>
            <person name="Mallez S."/>
            <person name="Becker A."/>
            <person name="Gohl D.M."/>
            <person name="Silverstein K.A.T."/>
            <person name="Koren S."/>
            <person name="Bechman K.B."/>
            <person name="Herman A."/>
            <person name="Abrahante J.E."/>
            <person name="Garbe J."/>
        </authorList>
    </citation>
    <scope>NUCLEOTIDE SEQUENCE</scope>
    <source>
        <strain evidence="3">Duluth1</strain>
        <tissue evidence="3">Whole animal</tissue>
    </source>
</reference>
<gene>
    <name evidence="3" type="ORF">DPMN_043098</name>
</gene>
<dbReference type="InterPro" id="IPR029052">
    <property type="entry name" value="Metallo-depent_PP-like"/>
</dbReference>
<dbReference type="Proteomes" id="UP000828390">
    <property type="component" value="Unassembled WGS sequence"/>
</dbReference>
<sequence length="119" mass="13559">MVTTSLAFDLTILHTNDVHARFEQFNKYGSDCSEKEAGSGQCFGGVARRLTKLNEIRRSHSNVLLLDAGDQFMGTLWFIVYKGLAAAHFMNKLGYDVMVSDDEINIFFTYLNRLTTFQY</sequence>
<proteinExistence type="predicted"/>
<evidence type="ECO:0000313" key="3">
    <source>
        <dbReference type="EMBL" id="KAH3736527.1"/>
    </source>
</evidence>
<dbReference type="PROSITE" id="PS00785">
    <property type="entry name" value="5_NUCLEOTIDASE_1"/>
    <property type="match status" value="1"/>
</dbReference>
<dbReference type="GO" id="GO:0005886">
    <property type="term" value="C:plasma membrane"/>
    <property type="evidence" value="ECO:0007669"/>
    <property type="project" value="TreeGrafter"/>
</dbReference>
<name>A0A9D4D1Q0_DREPO</name>
<dbReference type="InterPro" id="IPR006179">
    <property type="entry name" value="5_nucleotidase/apyrase"/>
</dbReference>
<dbReference type="EMBL" id="JAIWYP010000011">
    <property type="protein sequence ID" value="KAH3736527.1"/>
    <property type="molecule type" value="Genomic_DNA"/>
</dbReference>
<dbReference type="SUPFAM" id="SSF56300">
    <property type="entry name" value="Metallo-dependent phosphatases"/>
    <property type="match status" value="1"/>
</dbReference>
<dbReference type="GO" id="GO:0008253">
    <property type="term" value="F:5'-nucleotidase activity"/>
    <property type="evidence" value="ECO:0007669"/>
    <property type="project" value="UniProtKB-EC"/>
</dbReference>
<comment type="catalytic activity">
    <reaction evidence="1">
        <text>a ribonucleoside 5'-phosphate + H2O = a ribonucleoside + phosphate</text>
        <dbReference type="Rhea" id="RHEA:12484"/>
        <dbReference type="ChEBI" id="CHEBI:15377"/>
        <dbReference type="ChEBI" id="CHEBI:18254"/>
        <dbReference type="ChEBI" id="CHEBI:43474"/>
        <dbReference type="ChEBI" id="CHEBI:58043"/>
        <dbReference type="EC" id="3.1.3.5"/>
    </reaction>
</comment>
<dbReference type="AlphaFoldDB" id="A0A9D4D1Q0"/>
<keyword evidence="4" id="KW-1185">Reference proteome</keyword>
<reference evidence="3" key="1">
    <citation type="journal article" date="2019" name="bioRxiv">
        <title>The Genome of the Zebra Mussel, Dreissena polymorpha: A Resource for Invasive Species Research.</title>
        <authorList>
            <person name="McCartney M.A."/>
            <person name="Auch B."/>
            <person name="Kono T."/>
            <person name="Mallez S."/>
            <person name="Zhang Y."/>
            <person name="Obille A."/>
            <person name="Becker A."/>
            <person name="Abrahante J.E."/>
            <person name="Garbe J."/>
            <person name="Badalamenti J.P."/>
            <person name="Herman A."/>
            <person name="Mangelson H."/>
            <person name="Liachko I."/>
            <person name="Sullivan S."/>
            <person name="Sone E.D."/>
            <person name="Koren S."/>
            <person name="Silverstein K.A.T."/>
            <person name="Beckman K.B."/>
            <person name="Gohl D.M."/>
        </authorList>
    </citation>
    <scope>NUCLEOTIDE SEQUENCE</scope>
    <source>
        <strain evidence="3">Duluth1</strain>
        <tissue evidence="3">Whole animal</tissue>
    </source>
</reference>
<dbReference type="Gene3D" id="3.60.21.10">
    <property type="match status" value="1"/>
</dbReference>
<dbReference type="GO" id="GO:0000166">
    <property type="term" value="F:nucleotide binding"/>
    <property type="evidence" value="ECO:0007669"/>
    <property type="project" value="InterPro"/>
</dbReference>
<dbReference type="PANTHER" id="PTHR11575:SF24">
    <property type="entry name" value="5'-NUCLEOTIDASE"/>
    <property type="match status" value="1"/>
</dbReference>
<dbReference type="GO" id="GO:0006196">
    <property type="term" value="P:AMP catabolic process"/>
    <property type="evidence" value="ECO:0007669"/>
    <property type="project" value="TreeGrafter"/>
</dbReference>
<dbReference type="PANTHER" id="PTHR11575">
    <property type="entry name" value="5'-NUCLEOTIDASE-RELATED"/>
    <property type="match status" value="1"/>
</dbReference>